<dbReference type="EMBL" id="CP038015">
    <property type="protein sequence ID" value="QBP42445.1"/>
    <property type="molecule type" value="Genomic_DNA"/>
</dbReference>
<dbReference type="GO" id="GO:0015930">
    <property type="term" value="F:glutamate synthase activity"/>
    <property type="evidence" value="ECO:0007669"/>
    <property type="project" value="InterPro"/>
</dbReference>
<evidence type="ECO:0000256" key="1">
    <source>
        <dbReference type="ARBA" id="ARBA00009716"/>
    </source>
</evidence>
<keyword evidence="3" id="KW-0472">Membrane</keyword>
<dbReference type="RefSeq" id="WP_134210994.1">
    <property type="nucleotide sequence ID" value="NZ_CP038015.1"/>
</dbReference>
<evidence type="ECO:0000256" key="2">
    <source>
        <dbReference type="PIRNR" id="PIRNR006429"/>
    </source>
</evidence>
<dbReference type="PANTHER" id="PTHR43819:SF1">
    <property type="entry name" value="ARCHAEAL-TYPE GLUTAMATE SYNTHASE [NADPH]"/>
    <property type="match status" value="1"/>
</dbReference>
<reference evidence="5 6" key="1">
    <citation type="submission" date="2019-03" db="EMBL/GenBank/DDBJ databases">
        <title>Complete genome sequence of Paenisporosarcina antarctica CGMCC 1.6503T.</title>
        <authorList>
            <person name="Rong J.-C."/>
            <person name="Chi N.-Y."/>
            <person name="Zhang Q.-F."/>
        </authorList>
    </citation>
    <scope>NUCLEOTIDE SEQUENCE [LARGE SCALE GENOMIC DNA]</scope>
    <source>
        <strain evidence="5 6">CGMCC 1.6503</strain>
    </source>
</reference>
<keyword evidence="3" id="KW-1133">Transmembrane helix</keyword>
<dbReference type="SUPFAM" id="SSF51395">
    <property type="entry name" value="FMN-linked oxidoreductases"/>
    <property type="match status" value="1"/>
</dbReference>
<dbReference type="OrthoDB" id="9758182at2"/>
<dbReference type="InterPro" id="IPR013785">
    <property type="entry name" value="Aldolase_TIM"/>
</dbReference>
<dbReference type="InterPro" id="IPR024188">
    <property type="entry name" value="GltB"/>
</dbReference>
<dbReference type="CDD" id="cd02808">
    <property type="entry name" value="GltS_FMN"/>
    <property type="match status" value="1"/>
</dbReference>
<organism evidence="5 6">
    <name type="scientific">Paenisporosarcina antarctica</name>
    <dbReference type="NCBI Taxonomy" id="417367"/>
    <lineage>
        <taxon>Bacteria</taxon>
        <taxon>Bacillati</taxon>
        <taxon>Bacillota</taxon>
        <taxon>Bacilli</taxon>
        <taxon>Bacillales</taxon>
        <taxon>Caryophanaceae</taxon>
        <taxon>Paenisporosarcina</taxon>
    </lineage>
</organism>
<keyword evidence="6" id="KW-1185">Reference proteome</keyword>
<dbReference type="KEGG" id="panc:E2636_15380"/>
<comment type="similarity">
    <text evidence="1 2">Belongs to the glutamate synthase family.</text>
</comment>
<feature type="domain" description="Glutamate synthase" evidence="4">
    <location>
        <begin position="120"/>
        <end position="428"/>
    </location>
</feature>
<accession>A0A4V1ANE0</accession>
<dbReference type="GO" id="GO:0006537">
    <property type="term" value="P:glutamate biosynthetic process"/>
    <property type="evidence" value="ECO:0007669"/>
    <property type="project" value="InterPro"/>
</dbReference>
<evidence type="ECO:0000256" key="3">
    <source>
        <dbReference type="SAM" id="Phobius"/>
    </source>
</evidence>
<dbReference type="Pfam" id="PF01645">
    <property type="entry name" value="Glu_synthase"/>
    <property type="match status" value="1"/>
</dbReference>
<keyword evidence="3" id="KW-0812">Transmembrane</keyword>
<evidence type="ECO:0000313" key="5">
    <source>
        <dbReference type="EMBL" id="QBP42445.1"/>
    </source>
</evidence>
<sequence length="467" mass="51298">MYVFIIGLLAGIIISLVLVLVFVRPLIKWVFGYITKLIMTESYEENIWEVVTASRRFHPITNVENSLRAESGKTIERPFGTARKFLNFDGLIFTPAQLATLPTSETIYIDTKIVIGPCAKKPLRLDIPILLGAMGYGVGVSEKVRIAMAKGTAAVGTATNTGKGGFLPEDRKNAKYLIIQYGKAKWSKEPEILKQGDAIEIHIGQGAEASAPYEISPEKLKGKSRGIMGLNPSENAVIPSRHKEINHKDDLKPLVKHLREVTGGVPIGVKICAGNKLEEDMESCINAEVDFISIDGGQAGTHGSAPILEDDFGLPTIYALSRAIQYLEKRKVKDKISLLVGGGFFTPGDCFKALALGANAVYMGTAPLWAMNHTQLLKTMPFEPPTQLTFDSGKLKDKFDEEEGAKSLEKFFLSFVDEMKTAVQSLGKTSITEVNTEDLVAIDELTSHITKIPLAYQHNQKTNNRRF</sequence>
<evidence type="ECO:0000313" key="6">
    <source>
        <dbReference type="Proteomes" id="UP000294292"/>
    </source>
</evidence>
<dbReference type="PANTHER" id="PTHR43819">
    <property type="entry name" value="ARCHAEAL-TYPE GLUTAMATE SYNTHASE [NADPH]"/>
    <property type="match status" value="1"/>
</dbReference>
<protein>
    <submittedName>
        <fullName evidence="5">FMN-binding glutamate synthase family protein</fullName>
    </submittedName>
</protein>
<gene>
    <name evidence="5" type="ORF">E2636_15380</name>
</gene>
<feature type="transmembrane region" description="Helical" evidence="3">
    <location>
        <begin position="6"/>
        <end position="27"/>
    </location>
</feature>
<dbReference type="Proteomes" id="UP000294292">
    <property type="component" value="Chromosome"/>
</dbReference>
<dbReference type="AlphaFoldDB" id="A0A4V1ANE0"/>
<dbReference type="PIRSF" id="PIRSF006429">
    <property type="entry name" value="GOGAT_lg_2"/>
    <property type="match status" value="1"/>
</dbReference>
<dbReference type="InterPro" id="IPR002932">
    <property type="entry name" value="Glu_synthdom"/>
</dbReference>
<dbReference type="Gene3D" id="3.20.20.70">
    <property type="entry name" value="Aldolase class I"/>
    <property type="match status" value="1"/>
</dbReference>
<evidence type="ECO:0000259" key="4">
    <source>
        <dbReference type="Pfam" id="PF01645"/>
    </source>
</evidence>
<proteinExistence type="inferred from homology"/>
<name>A0A4V1ANE0_9BACL</name>